<feature type="non-terminal residue" evidence="1">
    <location>
        <position position="106"/>
    </location>
</feature>
<dbReference type="Proteomes" id="UP001295469">
    <property type="component" value="Chromosome A02"/>
</dbReference>
<sequence length="106" mass="11956">MSTQDPQTLELDTMIPQKQKRPVLVTAAPFVKENMRQRACFAVLEEETTTVDNLPSFRNITGPYFLESLHRDWCGNSPNWCKLPMIGKPGGDGGHCCFFLLLKAVK</sequence>
<dbReference type="AlphaFoldDB" id="A0A816X7G5"/>
<reference evidence="1" key="1">
    <citation type="submission" date="2021-01" db="EMBL/GenBank/DDBJ databases">
        <authorList>
            <consortium name="Genoscope - CEA"/>
            <person name="William W."/>
        </authorList>
    </citation>
    <scope>NUCLEOTIDE SEQUENCE</scope>
</reference>
<proteinExistence type="predicted"/>
<dbReference type="EMBL" id="HG994356">
    <property type="protein sequence ID" value="CAF2143403.1"/>
    <property type="molecule type" value="Genomic_DNA"/>
</dbReference>
<accession>A0A816X7G5</accession>
<evidence type="ECO:0000313" key="1">
    <source>
        <dbReference type="EMBL" id="CAF2143403.1"/>
    </source>
</evidence>
<protein>
    <submittedName>
        <fullName evidence="1">(rape) hypothetical protein</fullName>
    </submittedName>
</protein>
<gene>
    <name evidence="1" type="ORF">DARMORV10_A02P34450.1</name>
</gene>
<name>A0A816X7G5_BRANA</name>
<organism evidence="1">
    <name type="scientific">Brassica napus</name>
    <name type="common">Rape</name>
    <dbReference type="NCBI Taxonomy" id="3708"/>
    <lineage>
        <taxon>Eukaryota</taxon>
        <taxon>Viridiplantae</taxon>
        <taxon>Streptophyta</taxon>
        <taxon>Embryophyta</taxon>
        <taxon>Tracheophyta</taxon>
        <taxon>Spermatophyta</taxon>
        <taxon>Magnoliopsida</taxon>
        <taxon>eudicotyledons</taxon>
        <taxon>Gunneridae</taxon>
        <taxon>Pentapetalae</taxon>
        <taxon>rosids</taxon>
        <taxon>malvids</taxon>
        <taxon>Brassicales</taxon>
        <taxon>Brassicaceae</taxon>
        <taxon>Brassiceae</taxon>
        <taxon>Brassica</taxon>
    </lineage>
</organism>